<sequence length="295" mass="31516">MDTRLLRTFVTLARTGSFTAAAAELHLAQSTVTVQVRTLEKELGVRLFDRLPRGALVTEAGRRLLAEAEEVLEAESRLRAAAAEGGPVRGRVVVGAGETLCSTRLPGVVAALRRTHPDVDVSLHPAGTSAAVEGLRSGRLDLALLLEEQAAFAGITAERIAHEPLVLVCAAGHPLAGRERPAGWEELARESFFLHEQGCSYSDRFAHELLAVTDGRTRLTRFGSIEAARACVAAGLGLTVLPRATVEEGLRAGRLAVVPGPPVPDVPVQLARHRRRLLSPAARAVADELVRQFRA</sequence>
<accession>A0ABN3M423</accession>
<dbReference type="Pfam" id="PF03466">
    <property type="entry name" value="LysR_substrate"/>
    <property type="match status" value="1"/>
</dbReference>
<dbReference type="PRINTS" id="PR00039">
    <property type="entry name" value="HTHLYSR"/>
</dbReference>
<dbReference type="InterPro" id="IPR005119">
    <property type="entry name" value="LysR_subst-bd"/>
</dbReference>
<comment type="similarity">
    <text evidence="1">Belongs to the LysR transcriptional regulatory family.</text>
</comment>
<dbReference type="SUPFAM" id="SSF53850">
    <property type="entry name" value="Periplasmic binding protein-like II"/>
    <property type="match status" value="1"/>
</dbReference>
<evidence type="ECO:0000256" key="2">
    <source>
        <dbReference type="ARBA" id="ARBA00023015"/>
    </source>
</evidence>
<evidence type="ECO:0000313" key="7">
    <source>
        <dbReference type="Proteomes" id="UP001501358"/>
    </source>
</evidence>
<keyword evidence="7" id="KW-1185">Reference proteome</keyword>
<dbReference type="CDD" id="cd05466">
    <property type="entry name" value="PBP2_LTTR_substrate"/>
    <property type="match status" value="1"/>
</dbReference>
<keyword evidence="3" id="KW-0238">DNA-binding</keyword>
<gene>
    <name evidence="6" type="ORF">GCM10010406_34140</name>
</gene>
<dbReference type="InterPro" id="IPR000847">
    <property type="entry name" value="LysR_HTH_N"/>
</dbReference>
<keyword evidence="2" id="KW-0805">Transcription regulation</keyword>
<keyword evidence="4" id="KW-0804">Transcription</keyword>
<evidence type="ECO:0000256" key="1">
    <source>
        <dbReference type="ARBA" id="ARBA00009437"/>
    </source>
</evidence>
<proteinExistence type="inferred from homology"/>
<evidence type="ECO:0000256" key="3">
    <source>
        <dbReference type="ARBA" id="ARBA00023125"/>
    </source>
</evidence>
<reference evidence="6 7" key="1">
    <citation type="journal article" date="2019" name="Int. J. Syst. Evol. Microbiol.">
        <title>The Global Catalogue of Microorganisms (GCM) 10K type strain sequencing project: providing services to taxonomists for standard genome sequencing and annotation.</title>
        <authorList>
            <consortium name="The Broad Institute Genomics Platform"/>
            <consortium name="The Broad Institute Genome Sequencing Center for Infectious Disease"/>
            <person name="Wu L."/>
            <person name="Ma J."/>
        </authorList>
    </citation>
    <scope>NUCLEOTIDE SEQUENCE [LARGE SCALE GENOMIC DNA]</scope>
    <source>
        <strain evidence="6 7">JCM 6307</strain>
    </source>
</reference>
<organism evidence="6 7">
    <name type="scientific">Streptomyces thermolineatus</name>
    <dbReference type="NCBI Taxonomy" id="44033"/>
    <lineage>
        <taxon>Bacteria</taxon>
        <taxon>Bacillati</taxon>
        <taxon>Actinomycetota</taxon>
        <taxon>Actinomycetes</taxon>
        <taxon>Kitasatosporales</taxon>
        <taxon>Streptomycetaceae</taxon>
        <taxon>Streptomyces</taxon>
    </lineage>
</organism>
<dbReference type="Gene3D" id="1.10.10.10">
    <property type="entry name" value="Winged helix-like DNA-binding domain superfamily/Winged helix DNA-binding domain"/>
    <property type="match status" value="1"/>
</dbReference>
<dbReference type="Gene3D" id="3.40.190.10">
    <property type="entry name" value="Periplasmic binding protein-like II"/>
    <property type="match status" value="2"/>
</dbReference>
<dbReference type="Pfam" id="PF00126">
    <property type="entry name" value="HTH_1"/>
    <property type="match status" value="1"/>
</dbReference>
<evidence type="ECO:0000256" key="4">
    <source>
        <dbReference type="ARBA" id="ARBA00023163"/>
    </source>
</evidence>
<dbReference type="InterPro" id="IPR036390">
    <property type="entry name" value="WH_DNA-bd_sf"/>
</dbReference>
<dbReference type="Proteomes" id="UP001501358">
    <property type="component" value="Unassembled WGS sequence"/>
</dbReference>
<feature type="domain" description="HTH lysR-type" evidence="5">
    <location>
        <begin position="1"/>
        <end position="58"/>
    </location>
</feature>
<comment type="caution">
    <text evidence="6">The sequence shown here is derived from an EMBL/GenBank/DDBJ whole genome shotgun (WGS) entry which is preliminary data.</text>
</comment>
<evidence type="ECO:0000313" key="6">
    <source>
        <dbReference type="EMBL" id="GAA2495133.1"/>
    </source>
</evidence>
<dbReference type="PANTHER" id="PTHR30126">
    <property type="entry name" value="HTH-TYPE TRANSCRIPTIONAL REGULATOR"/>
    <property type="match status" value="1"/>
</dbReference>
<protein>
    <submittedName>
        <fullName evidence="6">LysR family transcriptional regulator</fullName>
    </submittedName>
</protein>
<dbReference type="InterPro" id="IPR036388">
    <property type="entry name" value="WH-like_DNA-bd_sf"/>
</dbReference>
<dbReference type="PANTHER" id="PTHR30126:SF39">
    <property type="entry name" value="HTH-TYPE TRANSCRIPTIONAL REGULATOR CYSL"/>
    <property type="match status" value="1"/>
</dbReference>
<name>A0ABN3M423_9ACTN</name>
<dbReference type="PROSITE" id="PS50931">
    <property type="entry name" value="HTH_LYSR"/>
    <property type="match status" value="1"/>
</dbReference>
<dbReference type="SUPFAM" id="SSF46785">
    <property type="entry name" value="Winged helix' DNA-binding domain"/>
    <property type="match status" value="1"/>
</dbReference>
<dbReference type="EMBL" id="BAAATA010000019">
    <property type="protein sequence ID" value="GAA2495133.1"/>
    <property type="molecule type" value="Genomic_DNA"/>
</dbReference>
<dbReference type="RefSeq" id="WP_344384047.1">
    <property type="nucleotide sequence ID" value="NZ_BAAATA010000019.1"/>
</dbReference>
<evidence type="ECO:0000259" key="5">
    <source>
        <dbReference type="PROSITE" id="PS50931"/>
    </source>
</evidence>